<dbReference type="GO" id="GO:0006164">
    <property type="term" value="P:purine nucleotide biosynthetic process"/>
    <property type="evidence" value="ECO:0007669"/>
    <property type="project" value="TreeGrafter"/>
</dbReference>
<organism evidence="1 2">
    <name type="scientific">Dillenia turbinata</name>
    <dbReference type="NCBI Taxonomy" id="194707"/>
    <lineage>
        <taxon>Eukaryota</taxon>
        <taxon>Viridiplantae</taxon>
        <taxon>Streptophyta</taxon>
        <taxon>Embryophyta</taxon>
        <taxon>Tracheophyta</taxon>
        <taxon>Spermatophyta</taxon>
        <taxon>Magnoliopsida</taxon>
        <taxon>eudicotyledons</taxon>
        <taxon>Gunneridae</taxon>
        <taxon>Pentapetalae</taxon>
        <taxon>Dilleniales</taxon>
        <taxon>Dilleniaceae</taxon>
        <taxon>Dillenia</taxon>
    </lineage>
</organism>
<protein>
    <submittedName>
        <fullName evidence="1">Uncharacterized protein</fullName>
    </submittedName>
</protein>
<dbReference type="GO" id="GO:0005737">
    <property type="term" value="C:cytoplasm"/>
    <property type="evidence" value="ECO:0007669"/>
    <property type="project" value="TreeGrafter"/>
</dbReference>
<dbReference type="AlphaFoldDB" id="A0AAN8ZAN0"/>
<dbReference type="GO" id="GO:0004642">
    <property type="term" value="F:phosphoribosylformylglycinamidine synthase activity"/>
    <property type="evidence" value="ECO:0007669"/>
    <property type="project" value="TreeGrafter"/>
</dbReference>
<comment type="caution">
    <text evidence="1">The sequence shown here is derived from an EMBL/GenBank/DDBJ whole genome shotgun (WGS) entry which is preliminary data.</text>
</comment>
<sequence>MASTTKPKVAVIREEGSNGDREMSAAFYAAGFEPWDICNMYLTLQRVVSFYTIQSASSRSISKSSTTDQTLLAWGSATDVSSWLYWGWVPGPQVGGVHGVSGDPSPQPRFVHNESGRFECGFTSVTIKDSPAIMFKGMKGSTLGVWAAHGEGKRISLITGALLLNVAVPMVSKKHWDVDQGAHAL</sequence>
<dbReference type="EMBL" id="JBAMMX010000009">
    <property type="protein sequence ID" value="KAK6933149.1"/>
    <property type="molecule type" value="Genomic_DNA"/>
</dbReference>
<dbReference type="SMART" id="SM01211">
    <property type="entry name" value="GATase_5"/>
    <property type="match status" value="1"/>
</dbReference>
<dbReference type="PANTHER" id="PTHR10099">
    <property type="entry name" value="PHOSPHORIBOSYLFORMYLGLYCINAMIDINE SYNTHASE"/>
    <property type="match status" value="1"/>
</dbReference>
<accession>A0AAN8ZAN0</accession>
<evidence type="ECO:0000313" key="2">
    <source>
        <dbReference type="Proteomes" id="UP001370490"/>
    </source>
</evidence>
<dbReference type="InterPro" id="IPR029062">
    <property type="entry name" value="Class_I_gatase-like"/>
</dbReference>
<proteinExistence type="predicted"/>
<dbReference type="Proteomes" id="UP001370490">
    <property type="component" value="Unassembled WGS sequence"/>
</dbReference>
<dbReference type="Gene3D" id="3.40.50.880">
    <property type="match status" value="2"/>
</dbReference>
<keyword evidence="2" id="KW-1185">Reference proteome</keyword>
<reference evidence="1 2" key="1">
    <citation type="submission" date="2023-12" db="EMBL/GenBank/DDBJ databases">
        <title>A high-quality genome assembly for Dillenia turbinata (Dilleniales).</title>
        <authorList>
            <person name="Chanderbali A."/>
        </authorList>
    </citation>
    <scope>NUCLEOTIDE SEQUENCE [LARGE SCALE GENOMIC DNA]</scope>
    <source>
        <strain evidence="1">LSX21</strain>
        <tissue evidence="1">Leaf</tissue>
    </source>
</reference>
<gene>
    <name evidence="1" type="ORF">RJ641_036043</name>
</gene>
<dbReference type="Pfam" id="PF13507">
    <property type="entry name" value="GATase_5"/>
    <property type="match status" value="2"/>
</dbReference>
<name>A0AAN8ZAN0_9MAGN</name>
<dbReference type="PANTHER" id="PTHR10099:SF1">
    <property type="entry name" value="PHOSPHORIBOSYLFORMYLGLYCINAMIDINE SYNTHASE"/>
    <property type="match status" value="1"/>
</dbReference>
<dbReference type="SUPFAM" id="SSF52317">
    <property type="entry name" value="Class I glutamine amidotransferase-like"/>
    <property type="match status" value="2"/>
</dbReference>
<evidence type="ECO:0000313" key="1">
    <source>
        <dbReference type="EMBL" id="KAK6933149.1"/>
    </source>
</evidence>